<dbReference type="InterPro" id="IPR001980">
    <property type="entry name" value="PPAT"/>
</dbReference>
<dbReference type="InterPro" id="IPR014729">
    <property type="entry name" value="Rossmann-like_a/b/a_fold"/>
</dbReference>
<accession>A0A2D6LPY1</accession>
<sequence length="158" mass="17890">MKAIYPGTFDPLTNGHLDVIKRGLKMFNSLIIGVAVNPAKKPLFSTEERIEMIKESVKDLENVEVKAFDSLLVDFIKKENGSVILRGLRETSDFPAEFQHAIVNRKLDPEIETVFVMTNAEYFYITSGIVKEVAMYNGKLDTFVPKQVESKLKAKYAK</sequence>
<dbReference type="AlphaFoldDB" id="A0A2D6LPY1"/>
<gene>
    <name evidence="12" type="ORF">CL944_02110</name>
</gene>
<keyword evidence="8" id="KW-0460">Magnesium</keyword>
<dbReference type="CDD" id="cd02163">
    <property type="entry name" value="PPAT"/>
    <property type="match status" value="1"/>
</dbReference>
<dbReference type="Proteomes" id="UP000226712">
    <property type="component" value="Unassembled WGS sequence"/>
</dbReference>
<proteinExistence type="inferred from homology"/>
<dbReference type="GO" id="GO:0004595">
    <property type="term" value="F:pantetheine-phosphate adenylyltransferase activity"/>
    <property type="evidence" value="ECO:0007669"/>
    <property type="project" value="UniProtKB-EC"/>
</dbReference>
<dbReference type="GO" id="GO:0015937">
    <property type="term" value="P:coenzyme A biosynthetic process"/>
    <property type="evidence" value="ECO:0007669"/>
    <property type="project" value="UniProtKB-KW"/>
</dbReference>
<evidence type="ECO:0000256" key="6">
    <source>
        <dbReference type="ARBA" id="ARBA00022741"/>
    </source>
</evidence>
<dbReference type="PRINTS" id="PR01020">
    <property type="entry name" value="LPSBIOSNTHSS"/>
</dbReference>
<keyword evidence="5 12" id="KW-0548">Nucleotidyltransferase</keyword>
<dbReference type="InterPro" id="IPR004821">
    <property type="entry name" value="Cyt_trans-like"/>
</dbReference>
<keyword evidence="4 12" id="KW-0808">Transferase</keyword>
<organism evidence="12 13">
    <name type="scientific">Candidatus Iainarchaeum sp</name>
    <dbReference type="NCBI Taxonomy" id="3101447"/>
    <lineage>
        <taxon>Archaea</taxon>
        <taxon>Candidatus Iainarchaeota</taxon>
        <taxon>Candidatus Iainarchaeia</taxon>
        <taxon>Candidatus Iainarchaeales</taxon>
        <taxon>Candidatus Iainarchaeaceae</taxon>
        <taxon>Candidatus Iainarchaeum</taxon>
    </lineage>
</organism>
<dbReference type="EC" id="2.7.7.3" evidence="1"/>
<dbReference type="PANTHER" id="PTHR21342">
    <property type="entry name" value="PHOSPHOPANTETHEINE ADENYLYLTRANSFERASE"/>
    <property type="match status" value="1"/>
</dbReference>
<keyword evidence="3" id="KW-0963">Cytoplasm</keyword>
<reference evidence="13" key="1">
    <citation type="submission" date="2017-09" db="EMBL/GenBank/DDBJ databases">
        <title>The Reconstruction of 2,631 Draft Metagenome-Assembled Genomes from the Global Oceans.</title>
        <authorList>
            <person name="Tully B.J."/>
            <person name="Graham E.D."/>
            <person name="Heidelberg J.F."/>
        </authorList>
    </citation>
    <scope>NUCLEOTIDE SEQUENCE [LARGE SCALE GENOMIC DNA]</scope>
</reference>
<dbReference type="PANTHER" id="PTHR21342:SF1">
    <property type="entry name" value="PHOSPHOPANTETHEINE ADENYLYLTRANSFERASE"/>
    <property type="match status" value="1"/>
</dbReference>
<protein>
    <recommendedName>
        <fullName evidence="2">Phosphopantetheine adenylyltransferase</fullName>
        <ecNumber evidence="1">2.7.7.3</ecNumber>
    </recommendedName>
</protein>
<keyword evidence="7" id="KW-0067">ATP-binding</keyword>
<dbReference type="SUPFAM" id="SSF52374">
    <property type="entry name" value="Nucleotidylyl transferase"/>
    <property type="match status" value="1"/>
</dbReference>
<evidence type="ECO:0000313" key="12">
    <source>
        <dbReference type="EMBL" id="MAG18246.1"/>
    </source>
</evidence>
<evidence type="ECO:0000256" key="10">
    <source>
        <dbReference type="ARBA" id="ARBA00029346"/>
    </source>
</evidence>
<dbReference type="Gene3D" id="3.40.50.620">
    <property type="entry name" value="HUPs"/>
    <property type="match status" value="1"/>
</dbReference>
<evidence type="ECO:0000256" key="1">
    <source>
        <dbReference type="ARBA" id="ARBA00012392"/>
    </source>
</evidence>
<evidence type="ECO:0000256" key="7">
    <source>
        <dbReference type="ARBA" id="ARBA00022840"/>
    </source>
</evidence>
<dbReference type="NCBIfam" id="TIGR01510">
    <property type="entry name" value="coaD_prev_kdtB"/>
    <property type="match status" value="1"/>
</dbReference>
<dbReference type="NCBIfam" id="TIGR00125">
    <property type="entry name" value="cyt_tran_rel"/>
    <property type="match status" value="1"/>
</dbReference>
<comment type="catalytic activity">
    <reaction evidence="10">
        <text>(R)-4'-phosphopantetheine + ATP + H(+) = 3'-dephospho-CoA + diphosphate</text>
        <dbReference type="Rhea" id="RHEA:19801"/>
        <dbReference type="ChEBI" id="CHEBI:15378"/>
        <dbReference type="ChEBI" id="CHEBI:30616"/>
        <dbReference type="ChEBI" id="CHEBI:33019"/>
        <dbReference type="ChEBI" id="CHEBI:57328"/>
        <dbReference type="ChEBI" id="CHEBI:61723"/>
        <dbReference type="EC" id="2.7.7.3"/>
    </reaction>
</comment>
<name>A0A2D6LPY1_9ARCH</name>
<dbReference type="HAMAP" id="MF_00151">
    <property type="entry name" value="PPAT_bact"/>
    <property type="match status" value="1"/>
</dbReference>
<comment type="caution">
    <text evidence="12">The sequence shown here is derived from an EMBL/GenBank/DDBJ whole genome shotgun (WGS) entry which is preliminary data.</text>
</comment>
<evidence type="ECO:0000256" key="3">
    <source>
        <dbReference type="ARBA" id="ARBA00022490"/>
    </source>
</evidence>
<evidence type="ECO:0000256" key="2">
    <source>
        <dbReference type="ARBA" id="ARBA00013868"/>
    </source>
</evidence>
<evidence type="ECO:0000259" key="11">
    <source>
        <dbReference type="Pfam" id="PF01467"/>
    </source>
</evidence>
<evidence type="ECO:0000256" key="4">
    <source>
        <dbReference type="ARBA" id="ARBA00022679"/>
    </source>
</evidence>
<dbReference type="Pfam" id="PF01467">
    <property type="entry name" value="CTP_transf_like"/>
    <property type="match status" value="1"/>
</dbReference>
<evidence type="ECO:0000313" key="13">
    <source>
        <dbReference type="Proteomes" id="UP000226712"/>
    </source>
</evidence>
<evidence type="ECO:0000256" key="5">
    <source>
        <dbReference type="ARBA" id="ARBA00022695"/>
    </source>
</evidence>
<dbReference type="GO" id="GO:0005524">
    <property type="term" value="F:ATP binding"/>
    <property type="evidence" value="ECO:0007669"/>
    <property type="project" value="UniProtKB-KW"/>
</dbReference>
<feature type="domain" description="Cytidyltransferase-like" evidence="11">
    <location>
        <begin position="4"/>
        <end position="132"/>
    </location>
</feature>
<evidence type="ECO:0000256" key="9">
    <source>
        <dbReference type="ARBA" id="ARBA00022993"/>
    </source>
</evidence>
<keyword evidence="6" id="KW-0547">Nucleotide-binding</keyword>
<keyword evidence="9" id="KW-0173">Coenzyme A biosynthesis</keyword>
<evidence type="ECO:0000256" key="8">
    <source>
        <dbReference type="ARBA" id="ARBA00022842"/>
    </source>
</evidence>
<dbReference type="EMBL" id="NZBD01000015">
    <property type="protein sequence ID" value="MAG18246.1"/>
    <property type="molecule type" value="Genomic_DNA"/>
</dbReference>